<dbReference type="RefSeq" id="WP_236985776.1">
    <property type="nucleotide sequence ID" value="NZ_AP023086.1"/>
</dbReference>
<reference evidence="1 2" key="1">
    <citation type="journal article" date="2022" name="IScience">
        <title>An ultrasensitive nanofiber-based assay for enzymatic hydrolysis and deep-sea microbial degradation of cellulose.</title>
        <authorList>
            <person name="Tsudome M."/>
            <person name="Tachioka M."/>
            <person name="Miyazaki M."/>
            <person name="Uchimura K."/>
            <person name="Tsuda M."/>
            <person name="Takaki Y."/>
            <person name="Deguchi S."/>
        </authorList>
    </citation>
    <scope>NUCLEOTIDE SEQUENCE [LARGE SCALE GENOMIC DNA]</scope>
    <source>
        <strain evidence="1 2">GE09</strain>
    </source>
</reference>
<dbReference type="InterPro" id="IPR032871">
    <property type="entry name" value="AHH_dom_containing"/>
</dbReference>
<dbReference type="KEGG" id="marq:MARGE09_P0475"/>
<evidence type="ECO:0000313" key="2">
    <source>
        <dbReference type="Proteomes" id="UP001320119"/>
    </source>
</evidence>
<dbReference type="AlphaFoldDB" id="A0AAN1WEW3"/>
<keyword evidence="2" id="KW-1185">Reference proteome</keyword>
<proteinExistence type="predicted"/>
<protein>
    <submittedName>
        <fullName evidence="1">Uncharacterized protein</fullName>
    </submittedName>
</protein>
<evidence type="ECO:0000313" key="1">
    <source>
        <dbReference type="EMBL" id="BCD96275.1"/>
    </source>
</evidence>
<dbReference type="Pfam" id="PF14412">
    <property type="entry name" value="AHH"/>
    <property type="match status" value="1"/>
</dbReference>
<organism evidence="1 2">
    <name type="scientific">Marinagarivorans cellulosilyticus</name>
    <dbReference type="NCBI Taxonomy" id="2721545"/>
    <lineage>
        <taxon>Bacteria</taxon>
        <taxon>Pseudomonadati</taxon>
        <taxon>Pseudomonadota</taxon>
        <taxon>Gammaproteobacteria</taxon>
        <taxon>Cellvibrionales</taxon>
        <taxon>Cellvibrionaceae</taxon>
        <taxon>Marinagarivorans</taxon>
    </lineage>
</organism>
<gene>
    <name evidence="1" type="ORF">MARGE09_P0475</name>
</gene>
<sequence>MLKQPDSPCAPPKAATPLEQAIYEYEKRCDVFFTKTSSGAPEGETPTQRKKRLEEWNKERGHLESERRKVLTLASMEEQLAKYRSEFGISTSSEVLTKMLNETHHPTKQLAKFMATEGEPKPSTKHAAHHIVPGKGRWKQSDMLAVRINMHASGIRINDPKNGAWLPIPKNCTGLIEPDTSIRDNNLSRLRC</sequence>
<dbReference type="Proteomes" id="UP001320119">
    <property type="component" value="Chromosome"/>
</dbReference>
<accession>A0AAN1WEW3</accession>
<dbReference type="EMBL" id="AP023086">
    <property type="protein sequence ID" value="BCD96275.1"/>
    <property type="molecule type" value="Genomic_DNA"/>
</dbReference>
<name>A0AAN1WEW3_9GAMM</name>